<dbReference type="InterPro" id="IPR000086">
    <property type="entry name" value="NUDIX_hydrolase_dom"/>
</dbReference>
<dbReference type="PRINTS" id="PR00502">
    <property type="entry name" value="NUDIXFAMILY"/>
</dbReference>
<evidence type="ECO:0000259" key="5">
    <source>
        <dbReference type="PROSITE" id="PS51462"/>
    </source>
</evidence>
<evidence type="ECO:0000256" key="3">
    <source>
        <dbReference type="ARBA" id="ARBA00022801"/>
    </source>
</evidence>
<evidence type="ECO:0000256" key="4">
    <source>
        <dbReference type="RuleBase" id="RU003476"/>
    </source>
</evidence>
<organism evidence="6 7">
    <name type="scientific">Flexivirga oryzae</name>
    <dbReference type="NCBI Taxonomy" id="1794944"/>
    <lineage>
        <taxon>Bacteria</taxon>
        <taxon>Bacillati</taxon>
        <taxon>Actinomycetota</taxon>
        <taxon>Actinomycetes</taxon>
        <taxon>Micrococcales</taxon>
        <taxon>Dermacoccaceae</taxon>
        <taxon>Flexivirga</taxon>
    </lineage>
</organism>
<comment type="caution">
    <text evidence="6">The sequence shown here is derived from an EMBL/GenBank/DDBJ whole genome shotgun (WGS) entry which is preliminary data.</text>
</comment>
<dbReference type="InterPro" id="IPR020084">
    <property type="entry name" value="NUDIX_hydrolase_CS"/>
</dbReference>
<comment type="cofactor">
    <cofactor evidence="1">
        <name>Mg(2+)</name>
        <dbReference type="ChEBI" id="CHEBI:18420"/>
    </cofactor>
</comment>
<dbReference type="RefSeq" id="WP_183322524.1">
    <property type="nucleotide sequence ID" value="NZ_JACHVQ010000004.1"/>
</dbReference>
<dbReference type="AlphaFoldDB" id="A0A839NCP3"/>
<accession>A0A839NCP3</accession>
<dbReference type="CDD" id="cd02883">
    <property type="entry name" value="NUDIX_Hydrolase"/>
    <property type="match status" value="1"/>
</dbReference>
<evidence type="ECO:0000313" key="7">
    <source>
        <dbReference type="Proteomes" id="UP000559182"/>
    </source>
</evidence>
<protein>
    <submittedName>
        <fullName evidence="6">ADP-ribose pyrophosphatase YjhB (NUDIX family)</fullName>
    </submittedName>
</protein>
<dbReference type="PANTHER" id="PTHR43046">
    <property type="entry name" value="GDP-MANNOSE MANNOSYL HYDROLASE"/>
    <property type="match status" value="1"/>
</dbReference>
<evidence type="ECO:0000256" key="2">
    <source>
        <dbReference type="ARBA" id="ARBA00005582"/>
    </source>
</evidence>
<dbReference type="SUPFAM" id="SSF55811">
    <property type="entry name" value="Nudix"/>
    <property type="match status" value="1"/>
</dbReference>
<name>A0A839NCP3_9MICO</name>
<dbReference type="PROSITE" id="PS51462">
    <property type="entry name" value="NUDIX"/>
    <property type="match status" value="1"/>
</dbReference>
<keyword evidence="7" id="KW-1185">Reference proteome</keyword>
<comment type="similarity">
    <text evidence="2 4">Belongs to the Nudix hydrolase family.</text>
</comment>
<feature type="domain" description="Nudix hydrolase" evidence="5">
    <location>
        <begin position="2"/>
        <end position="135"/>
    </location>
</feature>
<evidence type="ECO:0000313" key="6">
    <source>
        <dbReference type="EMBL" id="MBB2894073.1"/>
    </source>
</evidence>
<dbReference type="PROSITE" id="PS00893">
    <property type="entry name" value="NUDIX_BOX"/>
    <property type="match status" value="1"/>
</dbReference>
<sequence>MTVRRYAGVLAFDGDSVALVRESYPTWGGSYWNVPSGSVESGEDPATGAARELAEEIGLVIPAESLSVVSTSTNRTGDRTSQSWNFVGHAADPHLQVDDPDELIEQAAWFTRADAIRELSRLPYAPLREPAVAYLSGTAEWTVAHWEFTEGVLQD</sequence>
<gene>
    <name evidence="6" type="ORF">FHU39_004109</name>
</gene>
<dbReference type="InterPro" id="IPR015797">
    <property type="entry name" value="NUDIX_hydrolase-like_dom_sf"/>
</dbReference>
<evidence type="ECO:0000256" key="1">
    <source>
        <dbReference type="ARBA" id="ARBA00001946"/>
    </source>
</evidence>
<dbReference type="EMBL" id="JACHVQ010000004">
    <property type="protein sequence ID" value="MBB2894073.1"/>
    <property type="molecule type" value="Genomic_DNA"/>
</dbReference>
<proteinExistence type="inferred from homology"/>
<dbReference type="Proteomes" id="UP000559182">
    <property type="component" value="Unassembled WGS sequence"/>
</dbReference>
<dbReference type="PANTHER" id="PTHR43046:SF14">
    <property type="entry name" value="MUTT_NUDIX FAMILY PROTEIN"/>
    <property type="match status" value="1"/>
</dbReference>
<dbReference type="GO" id="GO:0016787">
    <property type="term" value="F:hydrolase activity"/>
    <property type="evidence" value="ECO:0007669"/>
    <property type="project" value="UniProtKB-KW"/>
</dbReference>
<dbReference type="InterPro" id="IPR020476">
    <property type="entry name" value="Nudix_hydrolase"/>
</dbReference>
<dbReference type="Gene3D" id="3.90.79.10">
    <property type="entry name" value="Nucleoside Triphosphate Pyrophosphohydrolase"/>
    <property type="match status" value="1"/>
</dbReference>
<reference evidence="6 7" key="1">
    <citation type="submission" date="2020-08" db="EMBL/GenBank/DDBJ databases">
        <title>Sequencing the genomes of 1000 actinobacteria strains.</title>
        <authorList>
            <person name="Klenk H.-P."/>
        </authorList>
    </citation>
    <scope>NUCLEOTIDE SEQUENCE [LARGE SCALE GENOMIC DNA]</scope>
    <source>
        <strain evidence="6 7">DSM 105369</strain>
    </source>
</reference>
<dbReference type="Pfam" id="PF00293">
    <property type="entry name" value="NUDIX"/>
    <property type="match status" value="1"/>
</dbReference>
<keyword evidence="3 4" id="KW-0378">Hydrolase</keyword>